<feature type="compositionally biased region" description="Acidic residues" evidence="1">
    <location>
        <begin position="57"/>
        <end position="75"/>
    </location>
</feature>
<gene>
    <name evidence="2" type="ORF">ElyMa_003916800</name>
</gene>
<organism evidence="2 3">
    <name type="scientific">Elysia marginata</name>
    <dbReference type="NCBI Taxonomy" id="1093978"/>
    <lineage>
        <taxon>Eukaryota</taxon>
        <taxon>Metazoa</taxon>
        <taxon>Spiralia</taxon>
        <taxon>Lophotrochozoa</taxon>
        <taxon>Mollusca</taxon>
        <taxon>Gastropoda</taxon>
        <taxon>Heterobranchia</taxon>
        <taxon>Euthyneura</taxon>
        <taxon>Panpulmonata</taxon>
        <taxon>Sacoglossa</taxon>
        <taxon>Placobranchoidea</taxon>
        <taxon>Plakobranchidae</taxon>
        <taxon>Elysia</taxon>
    </lineage>
</organism>
<proteinExistence type="predicted"/>
<feature type="region of interest" description="Disordered" evidence="1">
    <location>
        <begin position="38"/>
        <end position="80"/>
    </location>
</feature>
<protein>
    <submittedName>
        <fullName evidence="2">Uncharacterized protein</fullName>
    </submittedName>
</protein>
<reference evidence="2 3" key="1">
    <citation type="journal article" date="2021" name="Elife">
        <title>Chloroplast acquisition without the gene transfer in kleptoplastic sea slugs, Plakobranchus ocellatus.</title>
        <authorList>
            <person name="Maeda T."/>
            <person name="Takahashi S."/>
            <person name="Yoshida T."/>
            <person name="Shimamura S."/>
            <person name="Takaki Y."/>
            <person name="Nagai Y."/>
            <person name="Toyoda A."/>
            <person name="Suzuki Y."/>
            <person name="Arimoto A."/>
            <person name="Ishii H."/>
            <person name="Satoh N."/>
            <person name="Nishiyama T."/>
            <person name="Hasebe M."/>
            <person name="Maruyama T."/>
            <person name="Minagawa J."/>
            <person name="Obokata J."/>
            <person name="Shigenobu S."/>
        </authorList>
    </citation>
    <scope>NUCLEOTIDE SEQUENCE [LARGE SCALE GENOMIC DNA]</scope>
</reference>
<comment type="caution">
    <text evidence="2">The sequence shown here is derived from an EMBL/GenBank/DDBJ whole genome shotgun (WGS) entry which is preliminary data.</text>
</comment>
<name>A0AAV4FQR2_9GAST</name>
<accession>A0AAV4FQR2</accession>
<dbReference type="AlphaFoldDB" id="A0AAV4FQR2"/>
<evidence type="ECO:0000313" key="2">
    <source>
        <dbReference type="EMBL" id="GFR75324.1"/>
    </source>
</evidence>
<dbReference type="Proteomes" id="UP000762676">
    <property type="component" value="Unassembled WGS sequence"/>
</dbReference>
<keyword evidence="3" id="KW-1185">Reference proteome</keyword>
<evidence type="ECO:0000313" key="3">
    <source>
        <dbReference type="Proteomes" id="UP000762676"/>
    </source>
</evidence>
<evidence type="ECO:0000256" key="1">
    <source>
        <dbReference type="SAM" id="MobiDB-lite"/>
    </source>
</evidence>
<dbReference type="EMBL" id="BMAT01007971">
    <property type="protein sequence ID" value="GFR75324.1"/>
    <property type="molecule type" value="Genomic_DNA"/>
</dbReference>
<sequence>MGFVLLKNIKILSSAVKPTLPMDVKAVTTSVAEDLVNSTGRRNGQNDGVDANKGGCDDDDDDDDEEEEEEHDDCDDNVRDYNENGEAVVKAIPTAIITTTHTKNDNIEFDTIR</sequence>